<proteinExistence type="predicted"/>
<sequence length="370" mass="41048">MPRSAYEERLPPGDGVGQALKSALDGGAPDPSNMSNEERCVYVLRRGTRNNNHTYMCKSCGKRFTGNRQKIRIHLTGISEGSTFIQKCPRPFTEHFQYCMDLQQKIRGADALKKTLPVSTTKGMEDVLTNVASHGGNSAGDIASKSAQVDNSRGAAAAGCSSGGGQKRKLEQTYLSPRSFEQSRKKEVDVALMELISEAGIPANVVSYNSCEKVFEKAHEYATLTGRAYKPPDRRVFGLDGDALVEGRRRALKEREDVLQKVTEFGNTLCADAMTRRRKLTRSTLMKKTRKRKMTRKRKCKTNVEAVHVKVGGCGENKAFAALLSSACALLSLPSRARVVVVIYYRRHHRQRGVCRHLSNVATARKHRTQ</sequence>
<gene>
    <name evidence="1" type="ORF">PPRO1316_LOCUS1976</name>
</gene>
<reference evidence="1" key="1">
    <citation type="submission" date="2021-01" db="EMBL/GenBank/DDBJ databases">
        <authorList>
            <person name="Corre E."/>
            <person name="Pelletier E."/>
            <person name="Niang G."/>
            <person name="Scheremetjew M."/>
            <person name="Finn R."/>
            <person name="Kale V."/>
            <person name="Holt S."/>
            <person name="Cochrane G."/>
            <person name="Meng A."/>
            <person name="Brown T."/>
            <person name="Cohen L."/>
        </authorList>
    </citation>
    <scope>NUCLEOTIDE SEQUENCE</scope>
    <source>
        <strain evidence="1">RCC2336</strain>
    </source>
</reference>
<accession>A0A7S2YXZ3</accession>
<protein>
    <submittedName>
        <fullName evidence="1">Uncharacterized protein</fullName>
    </submittedName>
</protein>
<name>A0A7S2YXZ3_9CHLO</name>
<dbReference type="EMBL" id="HBHV01002799">
    <property type="protein sequence ID" value="CAE0011497.1"/>
    <property type="molecule type" value="Transcribed_RNA"/>
</dbReference>
<dbReference type="AlphaFoldDB" id="A0A7S2YXZ3"/>
<organism evidence="1">
    <name type="scientific">Pycnococcus provasolii</name>
    <dbReference type="NCBI Taxonomy" id="41880"/>
    <lineage>
        <taxon>Eukaryota</taxon>
        <taxon>Viridiplantae</taxon>
        <taxon>Chlorophyta</taxon>
        <taxon>Pseudoscourfieldiophyceae</taxon>
        <taxon>Pseudoscourfieldiales</taxon>
        <taxon>Pycnococcaceae</taxon>
        <taxon>Pycnococcus</taxon>
    </lineage>
</organism>
<evidence type="ECO:0000313" key="1">
    <source>
        <dbReference type="EMBL" id="CAE0011497.1"/>
    </source>
</evidence>